<evidence type="ECO:0000256" key="5">
    <source>
        <dbReference type="ARBA" id="ARBA00022989"/>
    </source>
</evidence>
<dbReference type="EMBL" id="PKMF04000383">
    <property type="protein sequence ID" value="KAK7834683.1"/>
    <property type="molecule type" value="Genomic_DNA"/>
</dbReference>
<dbReference type="Gene3D" id="1.20.58.90">
    <property type="match status" value="1"/>
</dbReference>
<evidence type="ECO:0000256" key="8">
    <source>
        <dbReference type="ARBA" id="ARBA00037801"/>
    </source>
</evidence>
<dbReference type="AlphaFoldDB" id="A0AAW0K7A7"/>
<evidence type="ECO:0000313" key="12">
    <source>
        <dbReference type="EMBL" id="KAK7834683.1"/>
    </source>
</evidence>
<evidence type="ECO:0000259" key="11">
    <source>
        <dbReference type="Pfam" id="PF09177"/>
    </source>
</evidence>
<name>A0AAW0K7A7_QUESU</name>
<dbReference type="InterPro" id="IPR010989">
    <property type="entry name" value="SNARE"/>
</dbReference>
<dbReference type="GO" id="GO:0016020">
    <property type="term" value="C:membrane"/>
    <property type="evidence" value="ECO:0007669"/>
    <property type="project" value="InterPro"/>
</dbReference>
<dbReference type="CDD" id="cd21442">
    <property type="entry name" value="SNARE_NTD_STX6-like"/>
    <property type="match status" value="1"/>
</dbReference>
<dbReference type="GO" id="GO:0048193">
    <property type="term" value="P:Golgi vesicle transport"/>
    <property type="evidence" value="ECO:0007669"/>
    <property type="project" value="InterPro"/>
</dbReference>
<feature type="transmembrane region" description="Helical" evidence="10">
    <location>
        <begin position="314"/>
        <end position="333"/>
    </location>
</feature>
<evidence type="ECO:0000256" key="9">
    <source>
        <dbReference type="SAM" id="MobiDB-lite"/>
    </source>
</evidence>
<feature type="region of interest" description="Disordered" evidence="9">
    <location>
        <begin position="148"/>
        <end position="169"/>
    </location>
</feature>
<sequence>MLVANSFDLWQKDSFFCAAEEVQESTDILESAYRTWMRQKRETLSPECLDELCRELQTALGTAKWQLEEFEKAVRLSYGHRSDESTMARHRQFISAMENQISRVEAALRESFNEEGKQPLRWVNLDEDECDDLAAFLSGTSQSLQSAKDDCLELRPSKKSSPLDNTQRKDADLNLNASCSRGFSDEMKSFKDVSSISKDKNSVINIEANEIPLRRDDIICQADRTTNTRRTWSSPNFGELKIIIPDEDEQVDKLVLSVDDTPKERRSKPFFWMQRRVEFFQVQGAVNLFNQLFGRADGFQRQLQSPIHLPFRCSVQVTLAFMLTIFLIVVFLWQKIKMRGISITLKALFSITIYILGKGWSIGVQLCSMDIPVYVYL</sequence>
<organism evidence="12 13">
    <name type="scientific">Quercus suber</name>
    <name type="common">Cork oak</name>
    <dbReference type="NCBI Taxonomy" id="58331"/>
    <lineage>
        <taxon>Eukaryota</taxon>
        <taxon>Viridiplantae</taxon>
        <taxon>Streptophyta</taxon>
        <taxon>Embryophyta</taxon>
        <taxon>Tracheophyta</taxon>
        <taxon>Spermatophyta</taxon>
        <taxon>Magnoliopsida</taxon>
        <taxon>eudicotyledons</taxon>
        <taxon>Gunneridae</taxon>
        <taxon>Pentapetalae</taxon>
        <taxon>rosids</taxon>
        <taxon>fabids</taxon>
        <taxon>Fagales</taxon>
        <taxon>Fagaceae</taxon>
        <taxon>Quercus</taxon>
    </lineage>
</organism>
<keyword evidence="7 10" id="KW-0472">Membrane</keyword>
<evidence type="ECO:0000256" key="3">
    <source>
        <dbReference type="ARBA" id="ARBA00022692"/>
    </source>
</evidence>
<keyword evidence="4" id="KW-0653">Protein transport</keyword>
<evidence type="ECO:0000313" key="13">
    <source>
        <dbReference type="Proteomes" id="UP000237347"/>
    </source>
</evidence>
<protein>
    <recommendedName>
        <fullName evidence="11">Syntaxin 6/10/61 N-terminal domain-containing protein</fullName>
    </recommendedName>
</protein>
<reference evidence="12 13" key="1">
    <citation type="journal article" date="2018" name="Sci. Data">
        <title>The draft genome sequence of cork oak.</title>
        <authorList>
            <person name="Ramos A.M."/>
            <person name="Usie A."/>
            <person name="Barbosa P."/>
            <person name="Barros P.M."/>
            <person name="Capote T."/>
            <person name="Chaves I."/>
            <person name="Simoes F."/>
            <person name="Abreu I."/>
            <person name="Carrasquinho I."/>
            <person name="Faro C."/>
            <person name="Guimaraes J.B."/>
            <person name="Mendonca D."/>
            <person name="Nobrega F."/>
            <person name="Rodrigues L."/>
            <person name="Saibo N.J.M."/>
            <person name="Varela M.C."/>
            <person name="Egas C."/>
            <person name="Matos J."/>
            <person name="Miguel C.M."/>
            <person name="Oliveira M.M."/>
            <person name="Ricardo C.P."/>
            <person name="Goncalves S."/>
        </authorList>
    </citation>
    <scope>NUCLEOTIDE SEQUENCE [LARGE SCALE GENOMIC DNA]</scope>
    <source>
        <strain evidence="13">cv. HL8</strain>
    </source>
</reference>
<keyword evidence="2" id="KW-0813">Transport</keyword>
<gene>
    <name evidence="12" type="ORF">CFP56_024165</name>
</gene>
<dbReference type="GO" id="GO:0005794">
    <property type="term" value="C:Golgi apparatus"/>
    <property type="evidence" value="ECO:0007669"/>
    <property type="project" value="UniProtKB-SubCell"/>
</dbReference>
<accession>A0AAW0K7A7</accession>
<comment type="subcellular location">
    <subcellularLocation>
        <location evidence="8">Golgi apparatus</location>
        <location evidence="8">trans-Golgi network membrane</location>
        <topology evidence="8">Single-pass type IV membrane protein</topology>
    </subcellularLocation>
</comment>
<evidence type="ECO:0000256" key="4">
    <source>
        <dbReference type="ARBA" id="ARBA00022927"/>
    </source>
</evidence>
<dbReference type="InterPro" id="IPR015260">
    <property type="entry name" value="Syntaxin-6/10/61_N"/>
</dbReference>
<keyword evidence="6" id="KW-0333">Golgi apparatus</keyword>
<dbReference type="PANTHER" id="PTHR34949">
    <property type="entry name" value="OS05G0443700 PROTEIN"/>
    <property type="match status" value="1"/>
</dbReference>
<comment type="caution">
    <text evidence="12">The sequence shown here is derived from an EMBL/GenBank/DDBJ whole genome shotgun (WGS) entry which is preliminary data.</text>
</comment>
<dbReference type="GO" id="GO:0015031">
    <property type="term" value="P:protein transport"/>
    <property type="evidence" value="ECO:0007669"/>
    <property type="project" value="UniProtKB-KW"/>
</dbReference>
<comment type="similarity">
    <text evidence="1">Belongs to the syntaxin family.</text>
</comment>
<keyword evidence="3 10" id="KW-0812">Transmembrane</keyword>
<dbReference type="Proteomes" id="UP000237347">
    <property type="component" value="Unassembled WGS sequence"/>
</dbReference>
<dbReference type="PANTHER" id="PTHR34949:SF3">
    <property type="entry name" value="OS08G0244100 PROTEIN"/>
    <property type="match status" value="1"/>
</dbReference>
<dbReference type="SUPFAM" id="SSF47661">
    <property type="entry name" value="t-snare proteins"/>
    <property type="match status" value="1"/>
</dbReference>
<dbReference type="FunFam" id="1.20.58.90:FF:000004">
    <property type="entry name" value="Syntaxin 10"/>
    <property type="match status" value="1"/>
</dbReference>
<proteinExistence type="inferred from homology"/>
<evidence type="ECO:0000256" key="7">
    <source>
        <dbReference type="ARBA" id="ARBA00023136"/>
    </source>
</evidence>
<evidence type="ECO:0000256" key="1">
    <source>
        <dbReference type="ARBA" id="ARBA00009063"/>
    </source>
</evidence>
<keyword evidence="13" id="KW-1185">Reference proteome</keyword>
<evidence type="ECO:0000256" key="6">
    <source>
        <dbReference type="ARBA" id="ARBA00023034"/>
    </source>
</evidence>
<evidence type="ECO:0000256" key="2">
    <source>
        <dbReference type="ARBA" id="ARBA00022448"/>
    </source>
</evidence>
<dbReference type="Pfam" id="PF09177">
    <property type="entry name" value="STX6_10_61_N"/>
    <property type="match status" value="1"/>
</dbReference>
<evidence type="ECO:0000256" key="10">
    <source>
        <dbReference type="SAM" id="Phobius"/>
    </source>
</evidence>
<feature type="domain" description="Syntaxin 6/10/61 N-terminal" evidence="11">
    <location>
        <begin position="13"/>
        <end position="105"/>
    </location>
</feature>
<keyword evidence="5 10" id="KW-1133">Transmembrane helix</keyword>